<dbReference type="PANTHER" id="PTHR38009">
    <property type="entry name" value="CONSERVED HYPOTHETICAL PHAGE TAIL PROTEIN"/>
    <property type="match status" value="1"/>
</dbReference>
<dbReference type="Proteomes" id="UP000244924">
    <property type="component" value="Unassembled WGS sequence"/>
</dbReference>
<dbReference type="OrthoDB" id="9799891at2"/>
<sequence>MAVTDPFRSFRFRIEAQGLDRGGVQSVMGIERVTEVEPYREGGVNDFEHQLAVKTTQSTLTLKRGLMDPWFWDWHEDVVAGNIERKTISIILLNQVGDEAWRWVCDGAFPVKWTGGDFDASANAVAVETVELVHHGLTKQ</sequence>
<dbReference type="EMBL" id="OMOQ01000002">
    <property type="protein sequence ID" value="SPH23944.1"/>
    <property type="molecule type" value="Genomic_DNA"/>
</dbReference>
<dbReference type="PANTHER" id="PTHR38009:SF1">
    <property type="entry name" value="CONSERVED HYPOTHETICAL PHAGE TAIL PROTEIN"/>
    <property type="match status" value="1"/>
</dbReference>
<dbReference type="NCBIfam" id="TIGR02241">
    <property type="entry name" value="conserved hypothetical phage tail region protein"/>
    <property type="match status" value="1"/>
</dbReference>
<keyword evidence="2" id="KW-1185">Reference proteome</keyword>
<evidence type="ECO:0008006" key="3">
    <source>
        <dbReference type="Google" id="ProtNLM"/>
    </source>
</evidence>
<dbReference type="Pfam" id="PF06841">
    <property type="entry name" value="Phage_T4_gp19"/>
    <property type="match status" value="1"/>
</dbReference>
<dbReference type="InterPro" id="IPR010667">
    <property type="entry name" value="Phage_T4_Gp19"/>
</dbReference>
<reference evidence="1 2" key="1">
    <citation type="submission" date="2018-03" db="EMBL/GenBank/DDBJ databases">
        <authorList>
            <person name="Keele B.F."/>
        </authorList>
    </citation>
    <scope>NUCLEOTIDE SEQUENCE [LARGE SCALE GENOMIC DNA]</scope>
    <source>
        <strain evidence="1 2">CECT 8626</strain>
    </source>
</reference>
<gene>
    <name evidence="1" type="ORF">DEA8626_03021</name>
</gene>
<dbReference type="GO" id="GO:0005198">
    <property type="term" value="F:structural molecule activity"/>
    <property type="evidence" value="ECO:0007669"/>
    <property type="project" value="InterPro"/>
</dbReference>
<evidence type="ECO:0000313" key="1">
    <source>
        <dbReference type="EMBL" id="SPH23944.1"/>
    </source>
</evidence>
<evidence type="ECO:0000313" key="2">
    <source>
        <dbReference type="Proteomes" id="UP000244924"/>
    </source>
</evidence>
<proteinExistence type="predicted"/>
<protein>
    <recommendedName>
        <fullName evidence="3">Phage tail protein</fullName>
    </recommendedName>
</protein>
<dbReference type="InterPro" id="IPR011747">
    <property type="entry name" value="CHP02241"/>
</dbReference>
<name>A0A2R8BKU3_9RHOB</name>
<organism evidence="1 2">
    <name type="scientific">Albidovulum aquaemixtae</name>
    <dbReference type="NCBI Taxonomy" id="1542388"/>
    <lineage>
        <taxon>Bacteria</taxon>
        <taxon>Pseudomonadati</taxon>
        <taxon>Pseudomonadota</taxon>
        <taxon>Alphaproteobacteria</taxon>
        <taxon>Rhodobacterales</taxon>
        <taxon>Paracoccaceae</taxon>
        <taxon>Albidovulum</taxon>
    </lineage>
</organism>
<dbReference type="AlphaFoldDB" id="A0A2R8BKU3"/>
<dbReference type="RefSeq" id="WP_108854007.1">
    <property type="nucleotide sequence ID" value="NZ_OMOQ01000002.1"/>
</dbReference>
<accession>A0A2R8BKU3</accession>